<dbReference type="AlphaFoldDB" id="A0A811ZSG5"/>
<protein>
    <submittedName>
        <fullName evidence="2">(raccoon dog) hypothetical protein</fullName>
    </submittedName>
</protein>
<dbReference type="Proteomes" id="UP000645828">
    <property type="component" value="Unassembled WGS sequence"/>
</dbReference>
<dbReference type="EMBL" id="CAJHUB010000775">
    <property type="protein sequence ID" value="CAD7691591.1"/>
    <property type="molecule type" value="Genomic_DNA"/>
</dbReference>
<evidence type="ECO:0000313" key="2">
    <source>
        <dbReference type="EMBL" id="CAD7691591.1"/>
    </source>
</evidence>
<evidence type="ECO:0000256" key="1">
    <source>
        <dbReference type="SAM" id="Phobius"/>
    </source>
</evidence>
<accession>A0A811ZSG5</accession>
<keyword evidence="1" id="KW-0472">Membrane</keyword>
<keyword evidence="1" id="KW-1133">Transmembrane helix</keyword>
<feature type="transmembrane region" description="Helical" evidence="1">
    <location>
        <begin position="149"/>
        <end position="170"/>
    </location>
</feature>
<proteinExistence type="predicted"/>
<gene>
    <name evidence="2" type="ORF">NYPRO_LOCUS24385</name>
</gene>
<name>A0A811ZSG5_NYCPR</name>
<organism evidence="2 3">
    <name type="scientific">Nyctereutes procyonoides</name>
    <name type="common">Raccoon dog</name>
    <name type="synonym">Canis procyonoides</name>
    <dbReference type="NCBI Taxonomy" id="34880"/>
    <lineage>
        <taxon>Eukaryota</taxon>
        <taxon>Metazoa</taxon>
        <taxon>Chordata</taxon>
        <taxon>Craniata</taxon>
        <taxon>Vertebrata</taxon>
        <taxon>Euteleostomi</taxon>
        <taxon>Mammalia</taxon>
        <taxon>Eutheria</taxon>
        <taxon>Laurasiatheria</taxon>
        <taxon>Carnivora</taxon>
        <taxon>Caniformia</taxon>
        <taxon>Canidae</taxon>
        <taxon>Nyctereutes</taxon>
    </lineage>
</organism>
<evidence type="ECO:0000313" key="3">
    <source>
        <dbReference type="Proteomes" id="UP000645828"/>
    </source>
</evidence>
<comment type="caution">
    <text evidence="2">The sequence shown here is derived from an EMBL/GenBank/DDBJ whole genome shotgun (WGS) entry which is preliminary data.</text>
</comment>
<sequence length="171" mass="20108">MTKVIQFTCSPDLVRSAKNHSWRDTWVAQWLSICLWLRFQRKHISEPDCVSHANPALPAPHACFPWQVCTLFPTAMNFSQQSSHSKYCKIHIPSAICNYSRIMKFPCGPNLSPTHQEAACGKKMKPDEEQRLQRGWNRKVKRAWFLKNLLRLMPALECLFVGFFFFFFFFF</sequence>
<keyword evidence="1" id="KW-0812">Transmembrane</keyword>
<reference evidence="2" key="1">
    <citation type="submission" date="2020-12" db="EMBL/GenBank/DDBJ databases">
        <authorList>
            <consortium name="Molecular Ecology Group"/>
        </authorList>
    </citation>
    <scope>NUCLEOTIDE SEQUENCE</scope>
    <source>
        <strain evidence="2">TBG_1078</strain>
    </source>
</reference>
<keyword evidence="3" id="KW-1185">Reference proteome</keyword>